<reference evidence="3 4" key="1">
    <citation type="submission" date="2020-08" db="EMBL/GenBank/DDBJ databases">
        <title>Sequencing the genomes of 1000 actinobacteria strains.</title>
        <authorList>
            <person name="Klenk H.-P."/>
        </authorList>
    </citation>
    <scope>NUCLEOTIDE SEQUENCE [LARGE SCALE GENOMIC DNA]</scope>
    <source>
        <strain evidence="3 4">DSM 45362</strain>
    </source>
</reference>
<dbReference type="PROSITE" id="PS51898">
    <property type="entry name" value="TYR_RECOMBINASE"/>
    <property type="match status" value="1"/>
</dbReference>
<organism evidence="3 4">
    <name type="scientific">Allocatelliglobosispora scoriae</name>
    <dbReference type="NCBI Taxonomy" id="643052"/>
    <lineage>
        <taxon>Bacteria</taxon>
        <taxon>Bacillati</taxon>
        <taxon>Actinomycetota</taxon>
        <taxon>Actinomycetes</taxon>
        <taxon>Micromonosporales</taxon>
        <taxon>Micromonosporaceae</taxon>
        <taxon>Allocatelliglobosispora</taxon>
    </lineage>
</organism>
<gene>
    <name evidence="3" type="ORF">F4553_000103</name>
</gene>
<dbReference type="GO" id="GO:0006310">
    <property type="term" value="P:DNA recombination"/>
    <property type="evidence" value="ECO:0007669"/>
    <property type="project" value="UniProtKB-KW"/>
</dbReference>
<accession>A0A841BEK6</accession>
<feature type="domain" description="Tyr recombinase" evidence="2">
    <location>
        <begin position="135"/>
        <end position="334"/>
    </location>
</feature>
<protein>
    <submittedName>
        <fullName evidence="3">Integrase</fullName>
    </submittedName>
</protein>
<dbReference type="InterPro" id="IPR013762">
    <property type="entry name" value="Integrase-like_cat_sf"/>
</dbReference>
<evidence type="ECO:0000313" key="3">
    <source>
        <dbReference type="EMBL" id="MBB5866724.1"/>
    </source>
</evidence>
<dbReference type="GO" id="GO:0003677">
    <property type="term" value="F:DNA binding"/>
    <property type="evidence" value="ECO:0007669"/>
    <property type="project" value="InterPro"/>
</dbReference>
<evidence type="ECO:0000256" key="1">
    <source>
        <dbReference type="ARBA" id="ARBA00023172"/>
    </source>
</evidence>
<comment type="caution">
    <text evidence="3">The sequence shown here is derived from an EMBL/GenBank/DDBJ whole genome shotgun (WGS) entry which is preliminary data.</text>
</comment>
<dbReference type="InterPro" id="IPR002104">
    <property type="entry name" value="Integrase_catalytic"/>
</dbReference>
<evidence type="ECO:0000259" key="2">
    <source>
        <dbReference type="PROSITE" id="PS51898"/>
    </source>
</evidence>
<dbReference type="RefSeq" id="WP_184833068.1">
    <property type="nucleotide sequence ID" value="NZ_JACHMN010000001.1"/>
</dbReference>
<dbReference type="GO" id="GO:0015074">
    <property type="term" value="P:DNA integration"/>
    <property type="evidence" value="ECO:0007669"/>
    <property type="project" value="InterPro"/>
</dbReference>
<proteinExistence type="predicted"/>
<dbReference type="InterPro" id="IPR011010">
    <property type="entry name" value="DNA_brk_join_enz"/>
</dbReference>
<dbReference type="SUPFAM" id="SSF56349">
    <property type="entry name" value="DNA breaking-rejoining enzymes"/>
    <property type="match status" value="1"/>
</dbReference>
<evidence type="ECO:0000313" key="4">
    <source>
        <dbReference type="Proteomes" id="UP000587527"/>
    </source>
</evidence>
<keyword evidence="4" id="KW-1185">Reference proteome</keyword>
<sequence>MPLAVVRDLAARRMPATPEQIELFEVDVLAGFILARASSGLVDSSIRGDVGHLDHVRTWFGRPLWEMEPEDADFYFARVMREAAQMTKIMRAQAITTYFAFLDLRYAVELHALTGLTVQCPIDEMNRPRGQRVGSLRIPPTAAEMQRLFAGWRESLLTCRKYRVAARSYAMARLMEKVGPRVNETCQLDLTDVHWELGRFGKLHIRAGKGSRGSGARQRMTPLINGADVLLRWYIEDIWGLFGDDPYRLRAPLFLSERHNRDCSCMRLTDDGFRDALALAALEFLPSWAGRLTPHVLRHYCASQLYLSGMDLLAVQELRGHVWITARSFGAAPP</sequence>
<dbReference type="CDD" id="cd00397">
    <property type="entry name" value="DNA_BRE_C"/>
    <property type="match status" value="1"/>
</dbReference>
<keyword evidence="1" id="KW-0233">DNA recombination</keyword>
<dbReference type="AlphaFoldDB" id="A0A841BEK6"/>
<dbReference type="EMBL" id="JACHMN010000001">
    <property type="protein sequence ID" value="MBB5866724.1"/>
    <property type="molecule type" value="Genomic_DNA"/>
</dbReference>
<dbReference type="Proteomes" id="UP000587527">
    <property type="component" value="Unassembled WGS sequence"/>
</dbReference>
<dbReference type="Pfam" id="PF00589">
    <property type="entry name" value="Phage_integrase"/>
    <property type="match status" value="1"/>
</dbReference>
<name>A0A841BEK6_9ACTN</name>
<dbReference type="Gene3D" id="1.10.443.10">
    <property type="entry name" value="Intergrase catalytic core"/>
    <property type="match status" value="1"/>
</dbReference>